<feature type="compositionally biased region" description="Low complexity" evidence="1">
    <location>
        <begin position="23"/>
        <end position="36"/>
    </location>
</feature>
<feature type="region of interest" description="Disordered" evidence="1">
    <location>
        <begin position="1"/>
        <end position="89"/>
    </location>
</feature>
<sequence length="89" mass="9893">MPVVPSDPAGEVVEGEAGEARARAAGAEGWGASAGRKPLVKESRKLRRSGGWRERYRRRKAGSAMRRRRRGRDRQGRRCGQRSPPGARR</sequence>
<proteinExistence type="predicted"/>
<feature type="compositionally biased region" description="Basic residues" evidence="1">
    <location>
        <begin position="44"/>
        <end position="80"/>
    </location>
</feature>
<dbReference type="AlphaFoldDB" id="A0A0A9BBG6"/>
<evidence type="ECO:0000313" key="2">
    <source>
        <dbReference type="EMBL" id="JAD59518.1"/>
    </source>
</evidence>
<reference evidence="2" key="1">
    <citation type="submission" date="2014-09" db="EMBL/GenBank/DDBJ databases">
        <authorList>
            <person name="Magalhaes I.L.F."/>
            <person name="Oliveira U."/>
            <person name="Santos F.R."/>
            <person name="Vidigal T.H.D.A."/>
            <person name="Brescovit A.D."/>
            <person name="Santos A.J."/>
        </authorList>
    </citation>
    <scope>NUCLEOTIDE SEQUENCE</scope>
    <source>
        <tissue evidence="2">Shoot tissue taken approximately 20 cm above the soil surface</tissue>
    </source>
</reference>
<accession>A0A0A9BBG6</accession>
<protein>
    <submittedName>
        <fullName evidence="2">Uncharacterized protein</fullName>
    </submittedName>
</protein>
<reference evidence="2" key="2">
    <citation type="journal article" date="2015" name="Data Brief">
        <title>Shoot transcriptome of the giant reed, Arundo donax.</title>
        <authorList>
            <person name="Barrero R.A."/>
            <person name="Guerrero F.D."/>
            <person name="Moolhuijzen P."/>
            <person name="Goolsby J.A."/>
            <person name="Tidwell J."/>
            <person name="Bellgard S.E."/>
            <person name="Bellgard M.I."/>
        </authorList>
    </citation>
    <scope>NUCLEOTIDE SEQUENCE</scope>
    <source>
        <tissue evidence="2">Shoot tissue taken approximately 20 cm above the soil surface</tissue>
    </source>
</reference>
<dbReference type="EMBL" id="GBRH01238377">
    <property type="protein sequence ID" value="JAD59518.1"/>
    <property type="molecule type" value="Transcribed_RNA"/>
</dbReference>
<organism evidence="2">
    <name type="scientific">Arundo donax</name>
    <name type="common">Giant reed</name>
    <name type="synonym">Donax arundinaceus</name>
    <dbReference type="NCBI Taxonomy" id="35708"/>
    <lineage>
        <taxon>Eukaryota</taxon>
        <taxon>Viridiplantae</taxon>
        <taxon>Streptophyta</taxon>
        <taxon>Embryophyta</taxon>
        <taxon>Tracheophyta</taxon>
        <taxon>Spermatophyta</taxon>
        <taxon>Magnoliopsida</taxon>
        <taxon>Liliopsida</taxon>
        <taxon>Poales</taxon>
        <taxon>Poaceae</taxon>
        <taxon>PACMAD clade</taxon>
        <taxon>Arundinoideae</taxon>
        <taxon>Arundineae</taxon>
        <taxon>Arundo</taxon>
    </lineage>
</organism>
<evidence type="ECO:0000256" key="1">
    <source>
        <dbReference type="SAM" id="MobiDB-lite"/>
    </source>
</evidence>
<name>A0A0A9BBG6_ARUDO</name>